<comment type="subcellular location">
    <subcellularLocation>
        <location evidence="6">Cytoplasm</location>
    </subcellularLocation>
    <subcellularLocation>
        <location evidence="6">Golgi apparatus membrane</location>
        <topology evidence="6">Peripheral membrane protein</topology>
        <orientation evidence="6">Cytoplasmic side</orientation>
    </subcellularLocation>
    <subcellularLocation>
        <location evidence="6">Cytoplasmic vesicle</location>
        <location evidence="6">COPI-coated vesicle membrane</location>
        <topology evidence="6">Peripheral membrane protein</topology>
        <orientation evidence="6">Cytoplasmic side</orientation>
    </subcellularLocation>
</comment>
<evidence type="ECO:0000256" key="3">
    <source>
        <dbReference type="ARBA" id="ARBA00022927"/>
    </source>
</evidence>
<evidence type="ECO:0000313" key="9">
    <source>
        <dbReference type="RefSeq" id="XP_032801520.1"/>
    </source>
</evidence>
<keyword evidence="3 6" id="KW-0653">Protein transport</keyword>
<keyword evidence="6" id="KW-0931">ER-Golgi transport</keyword>
<keyword evidence="2 6" id="KW-0963">Cytoplasm</keyword>
<evidence type="ECO:0000256" key="1">
    <source>
        <dbReference type="ARBA" id="ARBA00006972"/>
    </source>
</evidence>
<organism evidence="8 9">
    <name type="scientific">Petromyzon marinus</name>
    <name type="common">Sea lamprey</name>
    <dbReference type="NCBI Taxonomy" id="7757"/>
    <lineage>
        <taxon>Eukaryota</taxon>
        <taxon>Metazoa</taxon>
        <taxon>Chordata</taxon>
        <taxon>Craniata</taxon>
        <taxon>Vertebrata</taxon>
        <taxon>Cyclostomata</taxon>
        <taxon>Hyperoartia</taxon>
        <taxon>Petromyzontiformes</taxon>
        <taxon>Petromyzontidae</taxon>
        <taxon>Petromyzon</taxon>
    </lineage>
</organism>
<dbReference type="RefSeq" id="XP_032801520.1">
    <property type="nucleotide sequence ID" value="XM_032945629.1"/>
</dbReference>
<keyword evidence="4 6" id="KW-0472">Membrane</keyword>
<dbReference type="PANTHER" id="PTHR11043:SF2">
    <property type="entry name" value="COATOMER SUBUNIT ZETA-1"/>
    <property type="match status" value="1"/>
</dbReference>
<feature type="domain" description="AP complex mu/sigma subunit" evidence="7">
    <location>
        <begin position="13"/>
        <end position="147"/>
    </location>
</feature>
<sequence>MEQETLEPFFKVVKALLVLDSDGYRLYGKYFDDDAFCGPERQSAFETKLFSKTKHTDNEVMMLEGCTVLYRPSMDVCVYVVGESCGNELMLLSVLECLLKLLNLMLGSVERSAVLDNIDALLLAVDEIVDRGVVLEVDAEAVLSRLQPKVNYIPVTEQTMSQLMQTAKQHIKWPLLQ</sequence>
<comment type="function">
    <text evidence="5">The coatomer is a cytosolic protein complex that binds to dilysine motifs and reversibly associates with Golgi non-clathrin-coated vesicles, which further mediate biosynthetic protein transport from the ER, via the Golgi up to the trans Golgi network. Coatomer complex is required for budding from Golgi membranes, and is essential for the retrograde Golgi-to-ER transport of dilysine-tagged proteins. The zeta subunit may be involved in regulating the coat assembly and, hence, the rate of biosynthetic protein transport due to its association-dissociation properties with the coatomer complex.</text>
</comment>
<comment type="similarity">
    <text evidence="1 6">Belongs to the adaptor complexes small subunit family.</text>
</comment>
<evidence type="ECO:0000256" key="4">
    <source>
        <dbReference type="ARBA" id="ARBA00023136"/>
    </source>
</evidence>
<dbReference type="SUPFAM" id="SSF64356">
    <property type="entry name" value="SNARE-like"/>
    <property type="match status" value="1"/>
</dbReference>
<evidence type="ECO:0000259" key="7">
    <source>
        <dbReference type="Pfam" id="PF01217"/>
    </source>
</evidence>
<protein>
    <recommendedName>
        <fullName evidence="6">Coatomer subunit zeta</fullName>
    </recommendedName>
</protein>
<dbReference type="AlphaFoldDB" id="A0AAJ7SLJ0"/>
<accession>A0AAJ7SLJ0</accession>
<dbReference type="Proteomes" id="UP001318040">
    <property type="component" value="Chromosome 4"/>
</dbReference>
<evidence type="ECO:0000256" key="2">
    <source>
        <dbReference type="ARBA" id="ARBA00022490"/>
    </source>
</evidence>
<evidence type="ECO:0000313" key="8">
    <source>
        <dbReference type="Proteomes" id="UP001318040"/>
    </source>
</evidence>
<keyword evidence="6" id="KW-0968">Cytoplasmic vesicle</keyword>
<dbReference type="PANTHER" id="PTHR11043">
    <property type="entry name" value="ZETA-COAT PROTEIN"/>
    <property type="match status" value="1"/>
</dbReference>
<dbReference type="Pfam" id="PF01217">
    <property type="entry name" value="Clat_adaptor_s"/>
    <property type="match status" value="1"/>
</dbReference>
<dbReference type="GO" id="GO:0006890">
    <property type="term" value="P:retrograde vesicle-mediated transport, Golgi to endoplasmic reticulum"/>
    <property type="evidence" value="ECO:0007669"/>
    <property type="project" value="UniProtKB-UniRule"/>
</dbReference>
<dbReference type="GeneID" id="116938496"/>
<dbReference type="InterPro" id="IPR011012">
    <property type="entry name" value="Longin-like_dom_sf"/>
</dbReference>
<dbReference type="GO" id="GO:0000139">
    <property type="term" value="C:Golgi membrane"/>
    <property type="evidence" value="ECO:0007669"/>
    <property type="project" value="UniProtKB-SubCell"/>
</dbReference>
<keyword evidence="6" id="KW-0813">Transport</keyword>
<evidence type="ECO:0000256" key="5">
    <source>
        <dbReference type="ARBA" id="ARBA00045555"/>
    </source>
</evidence>
<dbReference type="GO" id="GO:0006886">
    <property type="term" value="P:intracellular protein transport"/>
    <property type="evidence" value="ECO:0007669"/>
    <property type="project" value="TreeGrafter"/>
</dbReference>
<gene>
    <name evidence="9" type="primary">LOC116938496</name>
</gene>
<reference evidence="9" key="1">
    <citation type="submission" date="2025-08" db="UniProtKB">
        <authorList>
            <consortium name="RefSeq"/>
        </authorList>
    </citation>
    <scope>IDENTIFICATION</scope>
    <source>
        <tissue evidence="9">Sperm</tissue>
    </source>
</reference>
<keyword evidence="6" id="KW-0333">Golgi apparatus</keyword>
<dbReference type="GO" id="GO:0030126">
    <property type="term" value="C:COPI vesicle coat"/>
    <property type="evidence" value="ECO:0007669"/>
    <property type="project" value="UniProtKB-UniRule"/>
</dbReference>
<keyword evidence="8" id="KW-1185">Reference proteome</keyword>
<comment type="subunit">
    <text evidence="6">Oligomeric complex that consists of at least the alpha, beta, beta', gamma, delta, epsilon and zeta subunits.</text>
</comment>
<dbReference type="Gene3D" id="3.30.450.60">
    <property type="match status" value="1"/>
</dbReference>
<dbReference type="InterPro" id="IPR039652">
    <property type="entry name" value="Coatomer_zeta"/>
</dbReference>
<dbReference type="KEGG" id="pmrn:116938496"/>
<dbReference type="InterPro" id="IPR022775">
    <property type="entry name" value="AP_mu_sigma_su"/>
</dbReference>
<dbReference type="GO" id="GO:0006891">
    <property type="term" value="P:intra-Golgi vesicle-mediated transport"/>
    <property type="evidence" value="ECO:0007669"/>
    <property type="project" value="TreeGrafter"/>
</dbReference>
<proteinExistence type="inferred from homology"/>
<evidence type="ECO:0000256" key="6">
    <source>
        <dbReference type="RuleBase" id="RU366053"/>
    </source>
</evidence>
<name>A0AAJ7SLJ0_PETMA</name>